<dbReference type="InterPro" id="IPR012675">
    <property type="entry name" value="Beta-grasp_dom_sf"/>
</dbReference>
<evidence type="ECO:0000313" key="7">
    <source>
        <dbReference type="Proteomes" id="UP001555826"/>
    </source>
</evidence>
<evidence type="ECO:0000313" key="6">
    <source>
        <dbReference type="EMBL" id="MEW9263703.1"/>
    </source>
</evidence>
<dbReference type="InterPro" id="IPR001041">
    <property type="entry name" value="2Fe-2S_ferredoxin-type"/>
</dbReference>
<proteinExistence type="inferred from homology"/>
<dbReference type="Gene3D" id="3.90.1170.50">
    <property type="entry name" value="Aldehyde oxidase/xanthine dehydrogenase, a/b hammerhead"/>
    <property type="match status" value="1"/>
</dbReference>
<gene>
    <name evidence="6" type="ORF">AB1207_02995</name>
</gene>
<dbReference type="InterPro" id="IPR036856">
    <property type="entry name" value="Ald_Oxase/Xan_DH_a/b_sf"/>
</dbReference>
<evidence type="ECO:0000256" key="3">
    <source>
        <dbReference type="ARBA" id="ARBA00023002"/>
    </source>
</evidence>
<dbReference type="InterPro" id="IPR036884">
    <property type="entry name" value="2Fe-2S-bd_dom_sf"/>
</dbReference>
<dbReference type="InterPro" id="IPR046867">
    <property type="entry name" value="AldOxase/xan_DH_MoCoBD2"/>
</dbReference>
<comment type="similarity">
    <text evidence="1">Belongs to the xanthine dehydrogenase family.</text>
</comment>
<feature type="domain" description="2Fe-2S ferredoxin-type" evidence="5">
    <location>
        <begin position="1"/>
        <end position="74"/>
    </location>
</feature>
<dbReference type="Pfam" id="PF02738">
    <property type="entry name" value="MoCoBD_1"/>
    <property type="match status" value="1"/>
</dbReference>
<dbReference type="Pfam" id="PF00111">
    <property type="entry name" value="Fer2"/>
    <property type="match status" value="1"/>
</dbReference>
<dbReference type="Gene3D" id="1.10.150.120">
    <property type="entry name" value="[2Fe-2S]-binding domain"/>
    <property type="match status" value="1"/>
</dbReference>
<organism evidence="6 7">
    <name type="scientific">Kineococcus endophyticus</name>
    <dbReference type="NCBI Taxonomy" id="1181883"/>
    <lineage>
        <taxon>Bacteria</taxon>
        <taxon>Bacillati</taxon>
        <taxon>Actinomycetota</taxon>
        <taxon>Actinomycetes</taxon>
        <taxon>Kineosporiales</taxon>
        <taxon>Kineosporiaceae</taxon>
        <taxon>Kineococcus</taxon>
    </lineage>
</organism>
<dbReference type="SUPFAM" id="SSF54292">
    <property type="entry name" value="2Fe-2S ferredoxin-like"/>
    <property type="match status" value="1"/>
</dbReference>
<dbReference type="InterPro" id="IPR002888">
    <property type="entry name" value="2Fe-2S-bd"/>
</dbReference>
<sequence>MKLTVNGSPREVEPRPGQCLRTLLRESTHVEVKKGCDSGDCGACTVLVDAAPVHSCLYPALRAAGREVTTVAGLGTPEQLGDVQQRFVDAAGFQCGFCTAGMVVTASALTPDQHEDLGEHLKGNLCRCTGYRAIREAVTGATVDPAVATGSVGRTVAAPAARRIVSGTEPFTLDALPPGTLHLAVLRSPHAHARVVRIDTAAAQALPGVRLVLTPDDAPPVLFSTGRHENRLDDPDDTLVLDPVLRYHGQRVAAVVADDLATAEEGLRRLVVDYDVLPAVLDPESALEPGAPLVHGDKDAVTSRIADPGRNLVAELHGGVGDVEAALAAADVTVSGTWRTQRVSHVALETHAAVGWPDEDGRLVVRSSTQVPFLVRDELARVLGLQRDRVRVLTARVGGGFGGKQEMLVEDLVGLAVLRLGRPVVHETTREDTLRHLPTRHPFRVGVRLGARRDGTLTALAVDVLSDAGAYGNHSPGVMFHSCHESLATYRCENKRVDARAVYTHTVPSGAFRGYGLGQVVFALESALDDLARGLGMDPFDLRRRNVVVPGDPFVATSLPADGSEGDDGLRYGSYGLDQCLDLVQDALNRDAGEEAPGPEWRTGQGMALAMIATTPPRGHFADARVSLRADGDWDLDVGTAEFGNGTTTVHHQLAVAALGTSVDRIHLRQSDTDAVRHDTGAFGSAGSVVAGKALHLACRDVAGQVRTVAARLLGVEAAQVELHPGEAVAGEARVPLSAVHAESLRRSGTVPSAEAGDDAAVRSVAFTVQGFRVAVDTVTGLVRVLRSVQAVDAGTVLNPGQLRGQVEGGVAQAIGSALFEEVRTGPDGSSPTGSLREYYVPRLDDVPETEVLFADTYDTVGPLGAKSMSEAPYNPVAAALANAVRDAVGVRLRALPMSADRVWRAVHEQEGTTRG</sequence>
<dbReference type="EMBL" id="JBFNQN010000002">
    <property type="protein sequence ID" value="MEW9263703.1"/>
    <property type="molecule type" value="Genomic_DNA"/>
</dbReference>
<dbReference type="SUPFAM" id="SSF54665">
    <property type="entry name" value="CO dehydrogenase molybdoprotein N-domain-like"/>
    <property type="match status" value="1"/>
</dbReference>
<evidence type="ECO:0000256" key="2">
    <source>
        <dbReference type="ARBA" id="ARBA00022723"/>
    </source>
</evidence>
<dbReference type="Pfam" id="PF01315">
    <property type="entry name" value="Ald_Xan_dh_C"/>
    <property type="match status" value="1"/>
</dbReference>
<dbReference type="InterPro" id="IPR000674">
    <property type="entry name" value="Ald_Oxase/Xan_DH_a/b"/>
</dbReference>
<dbReference type="InterPro" id="IPR036010">
    <property type="entry name" value="2Fe-2S_ferredoxin-like_sf"/>
</dbReference>
<dbReference type="PROSITE" id="PS00197">
    <property type="entry name" value="2FE2S_FER_1"/>
    <property type="match status" value="1"/>
</dbReference>
<dbReference type="SUPFAM" id="SSF56003">
    <property type="entry name" value="Molybdenum cofactor-binding domain"/>
    <property type="match status" value="1"/>
</dbReference>
<dbReference type="PROSITE" id="PS51085">
    <property type="entry name" value="2FE2S_FER_2"/>
    <property type="match status" value="1"/>
</dbReference>
<dbReference type="PANTHER" id="PTHR11908">
    <property type="entry name" value="XANTHINE DEHYDROGENASE"/>
    <property type="match status" value="1"/>
</dbReference>
<keyword evidence="2" id="KW-0479">Metal-binding</keyword>
<dbReference type="InterPro" id="IPR037165">
    <property type="entry name" value="AldOxase/xan_DH_Mopterin-bd_sf"/>
</dbReference>
<dbReference type="Gene3D" id="3.10.20.30">
    <property type="match status" value="1"/>
</dbReference>
<dbReference type="Pfam" id="PF01799">
    <property type="entry name" value="Fer2_2"/>
    <property type="match status" value="1"/>
</dbReference>
<comment type="caution">
    <text evidence="6">The sequence shown here is derived from an EMBL/GenBank/DDBJ whole genome shotgun (WGS) entry which is preliminary data.</text>
</comment>
<keyword evidence="3" id="KW-0560">Oxidoreductase</keyword>
<dbReference type="Gene3D" id="3.30.365.10">
    <property type="entry name" value="Aldehyde oxidase/xanthine dehydrogenase, molybdopterin binding domain"/>
    <property type="match status" value="4"/>
</dbReference>
<evidence type="ECO:0000256" key="1">
    <source>
        <dbReference type="ARBA" id="ARBA00006849"/>
    </source>
</evidence>
<evidence type="ECO:0000256" key="4">
    <source>
        <dbReference type="ARBA" id="ARBA00023004"/>
    </source>
</evidence>
<dbReference type="InterPro" id="IPR008274">
    <property type="entry name" value="AldOxase/xan_DH_MoCoBD1"/>
</dbReference>
<dbReference type="PANTHER" id="PTHR11908:SF157">
    <property type="entry name" value="XANTHINE DEHYDROGENASE SUBUNIT D-RELATED"/>
    <property type="match status" value="1"/>
</dbReference>
<dbReference type="InterPro" id="IPR006058">
    <property type="entry name" value="2Fe2S_fd_BS"/>
</dbReference>
<dbReference type="Proteomes" id="UP001555826">
    <property type="component" value="Unassembled WGS sequence"/>
</dbReference>
<dbReference type="SMART" id="SM01008">
    <property type="entry name" value="Ald_Xan_dh_C"/>
    <property type="match status" value="1"/>
</dbReference>
<dbReference type="Pfam" id="PF20256">
    <property type="entry name" value="MoCoBD_2"/>
    <property type="match status" value="1"/>
</dbReference>
<dbReference type="RefSeq" id="WP_367636302.1">
    <property type="nucleotide sequence ID" value="NZ_JBFNQN010000002.1"/>
</dbReference>
<name>A0ABV3P282_9ACTN</name>
<accession>A0ABV3P282</accession>
<protein>
    <submittedName>
        <fullName evidence="6">Molybdopterin cofactor-binding domain-containing protein</fullName>
    </submittedName>
</protein>
<keyword evidence="7" id="KW-1185">Reference proteome</keyword>
<keyword evidence="4" id="KW-0408">Iron</keyword>
<dbReference type="SUPFAM" id="SSF47741">
    <property type="entry name" value="CO dehydrogenase ISP C-domain like"/>
    <property type="match status" value="1"/>
</dbReference>
<dbReference type="CDD" id="cd00207">
    <property type="entry name" value="fer2"/>
    <property type="match status" value="1"/>
</dbReference>
<dbReference type="InterPro" id="IPR016208">
    <property type="entry name" value="Ald_Oxase/xanthine_DH-like"/>
</dbReference>
<evidence type="ECO:0000259" key="5">
    <source>
        <dbReference type="PROSITE" id="PS51085"/>
    </source>
</evidence>
<reference evidence="6 7" key="1">
    <citation type="submission" date="2024-07" db="EMBL/GenBank/DDBJ databases">
        <authorList>
            <person name="Thanompreechachai J."/>
            <person name="Duangmal K."/>
        </authorList>
    </citation>
    <scope>NUCLEOTIDE SEQUENCE [LARGE SCALE GENOMIC DNA]</scope>
    <source>
        <strain evidence="6 7">KCTC 19886</strain>
    </source>
</reference>